<dbReference type="PANTHER" id="PTHR37042">
    <property type="entry name" value="OUTER MEMBRANE PROTEIN RV1973"/>
    <property type="match status" value="1"/>
</dbReference>
<evidence type="ECO:0000256" key="4">
    <source>
        <dbReference type="SAM" id="Phobius"/>
    </source>
</evidence>
<evidence type="ECO:0000256" key="1">
    <source>
        <dbReference type="ARBA" id="ARBA00004370"/>
    </source>
</evidence>
<feature type="region of interest" description="Disordered" evidence="3">
    <location>
        <begin position="1"/>
        <end position="29"/>
    </location>
</feature>
<dbReference type="RefSeq" id="WP_183514019.1">
    <property type="nucleotide sequence ID" value="NZ_JACIBU010000001.1"/>
</dbReference>
<proteinExistence type="predicted"/>
<evidence type="ECO:0000313" key="5">
    <source>
        <dbReference type="EMBL" id="MBB3678056.1"/>
    </source>
</evidence>
<gene>
    <name evidence="5" type="ORF">FHX36_003791</name>
</gene>
<feature type="compositionally biased region" description="Acidic residues" evidence="3">
    <location>
        <begin position="10"/>
        <end position="26"/>
    </location>
</feature>
<evidence type="ECO:0000256" key="3">
    <source>
        <dbReference type="SAM" id="MobiDB-lite"/>
    </source>
</evidence>
<keyword evidence="2 4" id="KW-0472">Membrane</keyword>
<protein>
    <submittedName>
        <fullName evidence="5">Mce-associated membrane protein</fullName>
    </submittedName>
</protein>
<dbReference type="Proteomes" id="UP000580718">
    <property type="component" value="Unassembled WGS sequence"/>
</dbReference>
<feature type="transmembrane region" description="Helical" evidence="4">
    <location>
        <begin position="39"/>
        <end position="59"/>
    </location>
</feature>
<name>A0A839Y9E9_9ACTN</name>
<evidence type="ECO:0000256" key="2">
    <source>
        <dbReference type="ARBA" id="ARBA00023136"/>
    </source>
</evidence>
<dbReference type="AlphaFoldDB" id="A0A839Y9E9"/>
<reference evidence="5 6" key="1">
    <citation type="submission" date="2020-08" db="EMBL/GenBank/DDBJ databases">
        <title>Sequencing the genomes of 1000 actinobacteria strains.</title>
        <authorList>
            <person name="Klenk H.-P."/>
        </authorList>
    </citation>
    <scope>NUCLEOTIDE SEQUENCE [LARGE SCALE GENOMIC DNA]</scope>
    <source>
        <strain evidence="5 6">DSM 16678</strain>
    </source>
</reference>
<comment type="caution">
    <text evidence="5">The sequence shown here is derived from an EMBL/GenBank/DDBJ whole genome shotgun (WGS) entry which is preliminary data.</text>
</comment>
<dbReference type="GO" id="GO:0016020">
    <property type="term" value="C:membrane"/>
    <property type="evidence" value="ECO:0007669"/>
    <property type="project" value="UniProtKB-SubCell"/>
</dbReference>
<comment type="subcellular location">
    <subcellularLocation>
        <location evidence="1">Membrane</location>
    </subcellularLocation>
</comment>
<dbReference type="PANTHER" id="PTHR37042:SF4">
    <property type="entry name" value="OUTER MEMBRANE PROTEIN RV1973"/>
    <property type="match status" value="1"/>
</dbReference>
<sequence length="192" mass="20303">MPDDTGTATEVEDVPTTEPAADEQHDDDAAPARGLSLPLVPVLAVLLVLLVAGCAALWVTRPEGSAVRTGDYVGALQAARAGIVDVTSFDHVTLDDDIEQIRTVTTGDLQQESIEQLDRSRQQITDAQAVVSTTVVGAAVGAADDDRATVFAVIQSTQQTSASPQAQVQRFRVEIALERVDGRWLLSGITGR</sequence>
<dbReference type="EMBL" id="JACIBU010000001">
    <property type="protein sequence ID" value="MBB3678056.1"/>
    <property type="molecule type" value="Genomic_DNA"/>
</dbReference>
<keyword evidence="4" id="KW-1133">Transmembrane helix</keyword>
<keyword evidence="4" id="KW-0812">Transmembrane</keyword>
<evidence type="ECO:0000313" key="6">
    <source>
        <dbReference type="Proteomes" id="UP000580718"/>
    </source>
</evidence>
<organism evidence="5 6">
    <name type="scientific">Modestobacter versicolor</name>
    <dbReference type="NCBI Taxonomy" id="429133"/>
    <lineage>
        <taxon>Bacteria</taxon>
        <taxon>Bacillati</taxon>
        <taxon>Actinomycetota</taxon>
        <taxon>Actinomycetes</taxon>
        <taxon>Geodermatophilales</taxon>
        <taxon>Geodermatophilaceae</taxon>
        <taxon>Modestobacter</taxon>
    </lineage>
</organism>
<accession>A0A839Y9E9</accession>